<organism evidence="1 2">
    <name type="scientific">Phrynocephalus forsythii</name>
    <dbReference type="NCBI Taxonomy" id="171643"/>
    <lineage>
        <taxon>Eukaryota</taxon>
        <taxon>Metazoa</taxon>
        <taxon>Chordata</taxon>
        <taxon>Craniata</taxon>
        <taxon>Vertebrata</taxon>
        <taxon>Euteleostomi</taxon>
        <taxon>Lepidosauria</taxon>
        <taxon>Squamata</taxon>
        <taxon>Bifurcata</taxon>
        <taxon>Unidentata</taxon>
        <taxon>Episquamata</taxon>
        <taxon>Toxicofera</taxon>
        <taxon>Iguania</taxon>
        <taxon>Acrodonta</taxon>
        <taxon>Agamidae</taxon>
        <taxon>Agaminae</taxon>
        <taxon>Phrynocephalus</taxon>
    </lineage>
</organism>
<proteinExistence type="predicted"/>
<evidence type="ECO:0000313" key="2">
    <source>
        <dbReference type="Proteomes" id="UP001142489"/>
    </source>
</evidence>
<name>A0A9Q0XD23_9SAUR</name>
<accession>A0A9Q0XD23</accession>
<evidence type="ECO:0000313" key="1">
    <source>
        <dbReference type="EMBL" id="KAJ7309671.1"/>
    </source>
</evidence>
<keyword evidence="2" id="KW-1185">Reference proteome</keyword>
<protein>
    <submittedName>
        <fullName evidence="1">Uncharacterized protein</fullName>
    </submittedName>
</protein>
<dbReference type="Proteomes" id="UP001142489">
    <property type="component" value="Unassembled WGS sequence"/>
</dbReference>
<gene>
    <name evidence="1" type="ORF">JRQ81_007730</name>
</gene>
<sequence length="142" mass="15433">MGGNSHPVTHNTIYTASERFGLRELLARIDCPAHQMRPTVWVVTVTSQTLTKQSLVHRHSCQLPQHSGWHWETVTVTVTTSGNYTGGCPGGVLPALQKLYLPVFRSVLSILGASSSSKNPFVVVSLLQPLWVGFLPQGSVAD</sequence>
<dbReference type="AlphaFoldDB" id="A0A9Q0XD23"/>
<comment type="caution">
    <text evidence="1">The sequence shown here is derived from an EMBL/GenBank/DDBJ whole genome shotgun (WGS) entry which is preliminary data.</text>
</comment>
<dbReference type="EMBL" id="JAPFRF010000016">
    <property type="protein sequence ID" value="KAJ7309671.1"/>
    <property type="molecule type" value="Genomic_DNA"/>
</dbReference>
<reference evidence="1" key="1">
    <citation type="journal article" date="2023" name="DNA Res.">
        <title>Chromosome-level genome assembly of Phrynocephalus forsythii using third-generation DNA sequencing and Hi-C analysis.</title>
        <authorList>
            <person name="Qi Y."/>
            <person name="Zhao W."/>
            <person name="Zhao Y."/>
            <person name="Niu C."/>
            <person name="Cao S."/>
            <person name="Zhang Y."/>
        </authorList>
    </citation>
    <scope>NUCLEOTIDE SEQUENCE</scope>
    <source>
        <tissue evidence="1">Muscle</tissue>
    </source>
</reference>